<dbReference type="AlphaFoldDB" id="R7QRQ7"/>
<accession>R7QRQ7</accession>
<keyword evidence="2" id="KW-1185">Reference proteome</keyword>
<proteinExistence type="predicted"/>
<dbReference type="Gramene" id="CDF40030">
    <property type="protein sequence ID" value="CDF40030"/>
    <property type="gene ID" value="CHC_T00000630001"/>
</dbReference>
<dbReference type="EMBL" id="HG002110">
    <property type="protein sequence ID" value="CDF40030.1"/>
    <property type="molecule type" value="Genomic_DNA"/>
</dbReference>
<organism evidence="1 2">
    <name type="scientific">Chondrus crispus</name>
    <name type="common">Carrageen Irish moss</name>
    <name type="synonym">Polymorpha crispa</name>
    <dbReference type="NCBI Taxonomy" id="2769"/>
    <lineage>
        <taxon>Eukaryota</taxon>
        <taxon>Rhodophyta</taxon>
        <taxon>Florideophyceae</taxon>
        <taxon>Rhodymeniophycidae</taxon>
        <taxon>Gigartinales</taxon>
        <taxon>Gigartinaceae</taxon>
        <taxon>Chondrus</taxon>
    </lineage>
</organism>
<evidence type="ECO:0000313" key="1">
    <source>
        <dbReference type="EMBL" id="CDF40030.1"/>
    </source>
</evidence>
<dbReference type="Proteomes" id="UP000012073">
    <property type="component" value="Unassembled WGS sequence"/>
</dbReference>
<sequence length="49" mass="5678">MLNSLLGKEIFPSPRNRKKKIFTRSHAGRQVTKFAHAFFHISMSVIAFM</sequence>
<dbReference type="KEGG" id="ccp:CHC_T00000630001"/>
<name>R7QRQ7_CHOCR</name>
<gene>
    <name evidence="1" type="ORF">CHC_T00000630001</name>
</gene>
<dbReference type="RefSeq" id="XP_005710324.1">
    <property type="nucleotide sequence ID" value="XM_005710267.1"/>
</dbReference>
<reference evidence="2" key="1">
    <citation type="journal article" date="2013" name="Proc. Natl. Acad. Sci. U.S.A.">
        <title>Genome structure and metabolic features in the red seaweed Chondrus crispus shed light on evolution of the Archaeplastida.</title>
        <authorList>
            <person name="Collen J."/>
            <person name="Porcel B."/>
            <person name="Carre W."/>
            <person name="Ball S.G."/>
            <person name="Chaparro C."/>
            <person name="Tonon T."/>
            <person name="Barbeyron T."/>
            <person name="Michel G."/>
            <person name="Noel B."/>
            <person name="Valentin K."/>
            <person name="Elias M."/>
            <person name="Artiguenave F."/>
            <person name="Arun A."/>
            <person name="Aury J.M."/>
            <person name="Barbosa-Neto J.F."/>
            <person name="Bothwell J.H."/>
            <person name="Bouget F.Y."/>
            <person name="Brillet L."/>
            <person name="Cabello-Hurtado F."/>
            <person name="Capella-Gutierrez S."/>
            <person name="Charrier B."/>
            <person name="Cladiere L."/>
            <person name="Cock J.M."/>
            <person name="Coelho S.M."/>
            <person name="Colleoni C."/>
            <person name="Czjzek M."/>
            <person name="Da Silva C."/>
            <person name="Delage L."/>
            <person name="Denoeud F."/>
            <person name="Deschamps P."/>
            <person name="Dittami S.M."/>
            <person name="Gabaldon T."/>
            <person name="Gachon C.M."/>
            <person name="Groisillier A."/>
            <person name="Herve C."/>
            <person name="Jabbari K."/>
            <person name="Katinka M."/>
            <person name="Kloareg B."/>
            <person name="Kowalczyk N."/>
            <person name="Labadie K."/>
            <person name="Leblanc C."/>
            <person name="Lopez P.J."/>
            <person name="McLachlan D.H."/>
            <person name="Meslet-Cladiere L."/>
            <person name="Moustafa A."/>
            <person name="Nehr Z."/>
            <person name="Nyvall Collen P."/>
            <person name="Panaud O."/>
            <person name="Partensky F."/>
            <person name="Poulain J."/>
            <person name="Rensing S.A."/>
            <person name="Rousvoal S."/>
            <person name="Samson G."/>
            <person name="Symeonidi A."/>
            <person name="Weissenbach J."/>
            <person name="Zambounis A."/>
            <person name="Wincker P."/>
            <person name="Boyen C."/>
        </authorList>
    </citation>
    <scope>NUCLEOTIDE SEQUENCE [LARGE SCALE GENOMIC DNA]</scope>
    <source>
        <strain evidence="2">cv. Stackhouse</strain>
    </source>
</reference>
<evidence type="ECO:0000313" key="2">
    <source>
        <dbReference type="Proteomes" id="UP000012073"/>
    </source>
</evidence>
<protein>
    <submittedName>
        <fullName evidence="1">Uncharacterized protein</fullName>
    </submittedName>
</protein>
<dbReference type="GeneID" id="17318041"/>